<feature type="compositionally biased region" description="Basic and acidic residues" evidence="1">
    <location>
        <begin position="413"/>
        <end position="449"/>
    </location>
</feature>
<evidence type="ECO:0000313" key="3">
    <source>
        <dbReference type="EMBL" id="EDW33228.1"/>
    </source>
</evidence>
<accession>B4H611</accession>
<reference evidence="3 4" key="1">
    <citation type="journal article" date="2007" name="Nature">
        <title>Evolution of genes and genomes on the Drosophila phylogeny.</title>
        <authorList>
            <consortium name="Drosophila 12 Genomes Consortium"/>
            <person name="Clark A.G."/>
            <person name="Eisen M.B."/>
            <person name="Smith D.R."/>
            <person name="Bergman C.M."/>
            <person name="Oliver B."/>
            <person name="Markow T.A."/>
            <person name="Kaufman T.C."/>
            <person name="Kellis M."/>
            <person name="Gelbart W."/>
            <person name="Iyer V.N."/>
            <person name="Pollard D.A."/>
            <person name="Sackton T.B."/>
            <person name="Larracuente A.M."/>
            <person name="Singh N.D."/>
            <person name="Abad J.P."/>
            <person name="Abt D.N."/>
            <person name="Adryan B."/>
            <person name="Aguade M."/>
            <person name="Akashi H."/>
            <person name="Anderson W.W."/>
            <person name="Aquadro C.F."/>
            <person name="Ardell D.H."/>
            <person name="Arguello R."/>
            <person name="Artieri C.G."/>
            <person name="Barbash D.A."/>
            <person name="Barker D."/>
            <person name="Barsanti P."/>
            <person name="Batterham P."/>
            <person name="Batzoglou S."/>
            <person name="Begun D."/>
            <person name="Bhutkar A."/>
            <person name="Blanco E."/>
            <person name="Bosak S.A."/>
            <person name="Bradley R.K."/>
            <person name="Brand A.D."/>
            <person name="Brent M.R."/>
            <person name="Brooks A.N."/>
            <person name="Brown R.H."/>
            <person name="Butlin R.K."/>
            <person name="Caggese C."/>
            <person name="Calvi B.R."/>
            <person name="Bernardo de Carvalho A."/>
            <person name="Caspi A."/>
            <person name="Castrezana S."/>
            <person name="Celniker S.E."/>
            <person name="Chang J.L."/>
            <person name="Chapple C."/>
            <person name="Chatterji S."/>
            <person name="Chinwalla A."/>
            <person name="Civetta A."/>
            <person name="Clifton S.W."/>
            <person name="Comeron J.M."/>
            <person name="Costello J.C."/>
            <person name="Coyne J.A."/>
            <person name="Daub J."/>
            <person name="David R.G."/>
            <person name="Delcher A.L."/>
            <person name="Delehaunty K."/>
            <person name="Do C.B."/>
            <person name="Ebling H."/>
            <person name="Edwards K."/>
            <person name="Eickbush T."/>
            <person name="Evans J.D."/>
            <person name="Filipski A."/>
            <person name="Findeiss S."/>
            <person name="Freyhult E."/>
            <person name="Fulton L."/>
            <person name="Fulton R."/>
            <person name="Garcia A.C."/>
            <person name="Gardiner A."/>
            <person name="Garfield D.A."/>
            <person name="Garvin B.E."/>
            <person name="Gibson G."/>
            <person name="Gilbert D."/>
            <person name="Gnerre S."/>
            <person name="Godfrey J."/>
            <person name="Good R."/>
            <person name="Gotea V."/>
            <person name="Gravely B."/>
            <person name="Greenberg A.J."/>
            <person name="Griffiths-Jones S."/>
            <person name="Gross S."/>
            <person name="Guigo R."/>
            <person name="Gustafson E.A."/>
            <person name="Haerty W."/>
            <person name="Hahn M.W."/>
            <person name="Halligan D.L."/>
            <person name="Halpern A.L."/>
            <person name="Halter G.M."/>
            <person name="Han M.V."/>
            <person name="Heger A."/>
            <person name="Hillier L."/>
            <person name="Hinrichs A.S."/>
            <person name="Holmes I."/>
            <person name="Hoskins R.A."/>
            <person name="Hubisz M.J."/>
            <person name="Hultmark D."/>
            <person name="Huntley M.A."/>
            <person name="Jaffe D.B."/>
            <person name="Jagadeeshan S."/>
            <person name="Jeck W.R."/>
            <person name="Johnson J."/>
            <person name="Jones C.D."/>
            <person name="Jordan W.C."/>
            <person name="Karpen G.H."/>
            <person name="Kataoka E."/>
            <person name="Keightley P.D."/>
            <person name="Kheradpour P."/>
            <person name="Kirkness E.F."/>
            <person name="Koerich L.B."/>
            <person name="Kristiansen K."/>
            <person name="Kudrna D."/>
            <person name="Kulathinal R.J."/>
            <person name="Kumar S."/>
            <person name="Kwok R."/>
            <person name="Lander E."/>
            <person name="Langley C.H."/>
            <person name="Lapoint R."/>
            <person name="Lazzaro B.P."/>
            <person name="Lee S.J."/>
            <person name="Levesque L."/>
            <person name="Li R."/>
            <person name="Lin C.F."/>
            <person name="Lin M.F."/>
            <person name="Lindblad-Toh K."/>
            <person name="Llopart A."/>
            <person name="Long M."/>
            <person name="Low L."/>
            <person name="Lozovsky E."/>
            <person name="Lu J."/>
            <person name="Luo M."/>
            <person name="Machado C.A."/>
            <person name="Makalowski W."/>
            <person name="Marzo M."/>
            <person name="Matsuda M."/>
            <person name="Matzkin L."/>
            <person name="McAllister B."/>
            <person name="McBride C.S."/>
            <person name="McKernan B."/>
            <person name="McKernan K."/>
            <person name="Mendez-Lago M."/>
            <person name="Minx P."/>
            <person name="Mollenhauer M.U."/>
            <person name="Montooth K."/>
            <person name="Mount S.M."/>
            <person name="Mu X."/>
            <person name="Myers E."/>
            <person name="Negre B."/>
            <person name="Newfeld S."/>
            <person name="Nielsen R."/>
            <person name="Noor M.A."/>
            <person name="O'Grady P."/>
            <person name="Pachter L."/>
            <person name="Papaceit M."/>
            <person name="Parisi M.J."/>
            <person name="Parisi M."/>
            <person name="Parts L."/>
            <person name="Pedersen J.S."/>
            <person name="Pesole G."/>
            <person name="Phillippy A.M."/>
            <person name="Ponting C.P."/>
            <person name="Pop M."/>
            <person name="Porcelli D."/>
            <person name="Powell J.R."/>
            <person name="Prohaska S."/>
            <person name="Pruitt K."/>
            <person name="Puig M."/>
            <person name="Quesneville H."/>
            <person name="Ram K.R."/>
            <person name="Rand D."/>
            <person name="Rasmussen M.D."/>
            <person name="Reed L.K."/>
            <person name="Reenan R."/>
            <person name="Reily A."/>
            <person name="Remington K.A."/>
            <person name="Rieger T.T."/>
            <person name="Ritchie M.G."/>
            <person name="Robin C."/>
            <person name="Rogers Y.H."/>
            <person name="Rohde C."/>
            <person name="Rozas J."/>
            <person name="Rubenfield M.J."/>
            <person name="Ruiz A."/>
            <person name="Russo S."/>
            <person name="Salzberg S.L."/>
            <person name="Sanchez-Gracia A."/>
            <person name="Saranga D.J."/>
            <person name="Sato H."/>
            <person name="Schaeffer S.W."/>
            <person name="Schatz M.C."/>
            <person name="Schlenke T."/>
            <person name="Schwartz R."/>
            <person name="Segarra C."/>
            <person name="Singh R.S."/>
            <person name="Sirot L."/>
            <person name="Sirota M."/>
            <person name="Sisneros N.B."/>
            <person name="Smith C.D."/>
            <person name="Smith T.F."/>
            <person name="Spieth J."/>
            <person name="Stage D.E."/>
            <person name="Stark A."/>
            <person name="Stephan W."/>
            <person name="Strausberg R.L."/>
            <person name="Strempel S."/>
            <person name="Sturgill D."/>
            <person name="Sutton G."/>
            <person name="Sutton G.G."/>
            <person name="Tao W."/>
            <person name="Teichmann S."/>
            <person name="Tobari Y.N."/>
            <person name="Tomimura Y."/>
            <person name="Tsolas J.M."/>
            <person name="Valente V.L."/>
            <person name="Venter E."/>
            <person name="Venter J.C."/>
            <person name="Vicario S."/>
            <person name="Vieira F.G."/>
            <person name="Vilella A.J."/>
            <person name="Villasante A."/>
            <person name="Walenz B."/>
            <person name="Wang J."/>
            <person name="Wasserman M."/>
            <person name="Watts T."/>
            <person name="Wilson D."/>
            <person name="Wilson R.K."/>
            <person name="Wing R.A."/>
            <person name="Wolfner M.F."/>
            <person name="Wong A."/>
            <person name="Wong G.K."/>
            <person name="Wu C.I."/>
            <person name="Wu G."/>
            <person name="Yamamoto D."/>
            <person name="Yang H.P."/>
            <person name="Yang S.P."/>
            <person name="Yorke J.A."/>
            <person name="Yoshida K."/>
            <person name="Zdobnov E."/>
            <person name="Zhang P."/>
            <person name="Zhang Y."/>
            <person name="Zimin A.V."/>
            <person name="Baldwin J."/>
            <person name="Abdouelleil A."/>
            <person name="Abdulkadir J."/>
            <person name="Abebe A."/>
            <person name="Abera B."/>
            <person name="Abreu J."/>
            <person name="Acer S.C."/>
            <person name="Aftuck L."/>
            <person name="Alexander A."/>
            <person name="An P."/>
            <person name="Anderson E."/>
            <person name="Anderson S."/>
            <person name="Arachi H."/>
            <person name="Azer M."/>
            <person name="Bachantsang P."/>
            <person name="Barry A."/>
            <person name="Bayul T."/>
            <person name="Berlin A."/>
            <person name="Bessette D."/>
            <person name="Bloom T."/>
            <person name="Blye J."/>
            <person name="Boguslavskiy L."/>
            <person name="Bonnet C."/>
            <person name="Boukhgalter B."/>
            <person name="Bourzgui I."/>
            <person name="Brown A."/>
            <person name="Cahill P."/>
            <person name="Channer S."/>
            <person name="Cheshatsang Y."/>
            <person name="Chuda L."/>
            <person name="Citroen M."/>
            <person name="Collymore A."/>
            <person name="Cooke P."/>
            <person name="Costello M."/>
            <person name="D'Aco K."/>
            <person name="Daza R."/>
            <person name="De Haan G."/>
            <person name="DeGray S."/>
            <person name="DeMaso C."/>
            <person name="Dhargay N."/>
            <person name="Dooley K."/>
            <person name="Dooley E."/>
            <person name="Doricent M."/>
            <person name="Dorje P."/>
            <person name="Dorjee K."/>
            <person name="Dupes A."/>
            <person name="Elong R."/>
            <person name="Falk J."/>
            <person name="Farina A."/>
            <person name="Faro S."/>
            <person name="Ferguson D."/>
            <person name="Fisher S."/>
            <person name="Foley C.D."/>
            <person name="Franke A."/>
            <person name="Friedrich D."/>
            <person name="Gadbois L."/>
            <person name="Gearin G."/>
            <person name="Gearin C.R."/>
            <person name="Giannoukos G."/>
            <person name="Goode T."/>
            <person name="Graham J."/>
            <person name="Grandbois E."/>
            <person name="Grewal S."/>
            <person name="Gyaltsen K."/>
            <person name="Hafez N."/>
            <person name="Hagos B."/>
            <person name="Hall J."/>
            <person name="Henson C."/>
            <person name="Hollinger A."/>
            <person name="Honan T."/>
            <person name="Huard M.D."/>
            <person name="Hughes L."/>
            <person name="Hurhula B."/>
            <person name="Husby M.E."/>
            <person name="Kamat A."/>
            <person name="Kanga B."/>
            <person name="Kashin S."/>
            <person name="Khazanovich D."/>
            <person name="Kisner P."/>
            <person name="Lance K."/>
            <person name="Lara M."/>
            <person name="Lee W."/>
            <person name="Lennon N."/>
            <person name="Letendre F."/>
            <person name="LeVine R."/>
            <person name="Lipovsky A."/>
            <person name="Liu X."/>
            <person name="Liu J."/>
            <person name="Liu S."/>
            <person name="Lokyitsang T."/>
            <person name="Lokyitsang Y."/>
            <person name="Lubonja R."/>
            <person name="Lui A."/>
            <person name="MacDonald P."/>
            <person name="Magnisalis V."/>
            <person name="Maru K."/>
            <person name="Matthews C."/>
            <person name="McCusker W."/>
            <person name="McDonough S."/>
            <person name="Mehta T."/>
            <person name="Meldrim J."/>
            <person name="Meneus L."/>
            <person name="Mihai O."/>
            <person name="Mihalev A."/>
            <person name="Mihova T."/>
            <person name="Mittelman R."/>
            <person name="Mlenga V."/>
            <person name="Montmayeur A."/>
            <person name="Mulrain L."/>
            <person name="Navidi A."/>
            <person name="Naylor J."/>
            <person name="Negash T."/>
            <person name="Nguyen T."/>
            <person name="Nguyen N."/>
            <person name="Nicol R."/>
            <person name="Norbu C."/>
            <person name="Norbu N."/>
            <person name="Novod N."/>
            <person name="O'Neill B."/>
            <person name="Osman S."/>
            <person name="Markiewicz E."/>
            <person name="Oyono O.L."/>
            <person name="Patti C."/>
            <person name="Phunkhang P."/>
            <person name="Pierre F."/>
            <person name="Priest M."/>
            <person name="Raghuraman S."/>
            <person name="Rege F."/>
            <person name="Reyes R."/>
            <person name="Rise C."/>
            <person name="Rogov P."/>
            <person name="Ross K."/>
            <person name="Ryan E."/>
            <person name="Settipalli S."/>
            <person name="Shea T."/>
            <person name="Sherpa N."/>
            <person name="Shi L."/>
            <person name="Shih D."/>
            <person name="Sparrow T."/>
            <person name="Spaulding J."/>
            <person name="Stalker J."/>
            <person name="Stange-Thomann N."/>
            <person name="Stavropoulos S."/>
            <person name="Stone C."/>
            <person name="Strader C."/>
            <person name="Tesfaye S."/>
            <person name="Thomson T."/>
            <person name="Thoulutsang Y."/>
            <person name="Thoulutsang D."/>
            <person name="Topham K."/>
            <person name="Topping I."/>
            <person name="Tsamla T."/>
            <person name="Vassiliev H."/>
            <person name="Vo A."/>
            <person name="Wangchuk T."/>
            <person name="Wangdi T."/>
            <person name="Weiand M."/>
            <person name="Wilkinson J."/>
            <person name="Wilson A."/>
            <person name="Yadav S."/>
            <person name="Young G."/>
            <person name="Yu Q."/>
            <person name="Zembek L."/>
            <person name="Zhong D."/>
            <person name="Zimmer A."/>
            <person name="Zwirko Z."/>
            <person name="Jaffe D.B."/>
            <person name="Alvarez P."/>
            <person name="Brockman W."/>
            <person name="Butler J."/>
            <person name="Chin C."/>
            <person name="Gnerre S."/>
            <person name="Grabherr M."/>
            <person name="Kleber M."/>
            <person name="Mauceli E."/>
            <person name="MacCallum I."/>
        </authorList>
    </citation>
    <scope>NUCLEOTIDE SEQUENCE [LARGE SCALE GENOMIC DNA]</scope>
    <source>
        <strain evidence="4">MSH-3 / Tucson 14011-0111.49</strain>
    </source>
</reference>
<sequence>MFIYEEALTKVVQHMLTRKNIVVENESLALLLARKMGDRIADMARMTCDGASHAARSKPGYFDVEQTFIRMHIMSEDLLDEVKANKGQPQPNIVLPDPGMFARGYHTVSEPLLGGNSPNENTTRPNIPIFLEPFPGLHTYKKTPMEPVIEKDYLDARESKALQRLNEQEAINKIFKNQKPTVSLLNEPRRRYDVFDVEPLKRPAYLDALMPREKIFETDVYENPDPIPRDGPVNPFFRESKSPSTPKTPYHVDLGIIPKKCAKKRHRSEKRQKEHKRSKKEPERSGNKVKEEPVKVPRKIVTADPPKKVEVPKVVIDKVIDEKTREKKVEKAFTSGTGNDIARKKSHQRNPSETIKKHQGSNKDSKSDVHREKAPQRTDTADPPKKPKSSSGHSKQIQNVCPTGKTTAVSQAEKNKEDAAKSLERIFDQLIRQDKAKKEASTSRSENDNSHPSGIQREKLPGIPTVVPQVEKSKENRVKVHHKQKHKEKVETTSTSGSGHGNASKKRSKSHEELLPHIEAATRHAQGVVVAEECQTVAKGL</sequence>
<dbReference type="Pfam" id="PF10406">
    <property type="entry name" value="TAF8_C"/>
    <property type="match status" value="1"/>
</dbReference>
<evidence type="ECO:0000313" key="4">
    <source>
        <dbReference type="Proteomes" id="UP000008744"/>
    </source>
</evidence>
<organism evidence="4">
    <name type="scientific">Drosophila persimilis</name>
    <name type="common">Fruit fly</name>
    <dbReference type="NCBI Taxonomy" id="7234"/>
    <lineage>
        <taxon>Eukaryota</taxon>
        <taxon>Metazoa</taxon>
        <taxon>Ecdysozoa</taxon>
        <taxon>Arthropoda</taxon>
        <taxon>Hexapoda</taxon>
        <taxon>Insecta</taxon>
        <taxon>Pterygota</taxon>
        <taxon>Neoptera</taxon>
        <taxon>Endopterygota</taxon>
        <taxon>Diptera</taxon>
        <taxon>Brachycera</taxon>
        <taxon>Muscomorpha</taxon>
        <taxon>Ephydroidea</taxon>
        <taxon>Drosophilidae</taxon>
        <taxon>Drosophila</taxon>
        <taxon>Sophophora</taxon>
    </lineage>
</organism>
<feature type="domain" description="Transcription factor TFIID subunit 8 C-terminal" evidence="2">
    <location>
        <begin position="127"/>
        <end position="173"/>
    </location>
</feature>
<dbReference type="Proteomes" id="UP000008744">
    <property type="component" value="Unassembled WGS sequence"/>
</dbReference>
<feature type="region of interest" description="Disordered" evidence="1">
    <location>
        <begin position="221"/>
        <end position="514"/>
    </location>
</feature>
<dbReference type="STRING" id="7234.B4H611"/>
<gene>
    <name evidence="3" type="primary">Dper\GL24583</name>
    <name evidence="3" type="ORF">Dper_GL24583</name>
</gene>
<keyword evidence="4" id="KW-1185">Reference proteome</keyword>
<name>B4H611_DROPE</name>
<feature type="compositionally biased region" description="Basic and acidic residues" evidence="1">
    <location>
        <begin position="280"/>
        <end position="295"/>
    </location>
</feature>
<feature type="compositionally biased region" description="Basic and acidic residues" evidence="1">
    <location>
        <begin position="361"/>
        <end position="385"/>
    </location>
</feature>
<protein>
    <submittedName>
        <fullName evidence="3">GL24583</fullName>
    </submittedName>
</protein>
<dbReference type="HOGENOM" id="CLU_503697_0_0_1"/>
<feature type="compositionally biased region" description="Polar residues" evidence="1">
    <location>
        <begin position="392"/>
        <end position="412"/>
    </location>
</feature>
<dbReference type="InterPro" id="IPR019473">
    <property type="entry name" value="TFIID_su8_C"/>
</dbReference>
<proteinExistence type="predicted"/>
<evidence type="ECO:0000256" key="1">
    <source>
        <dbReference type="SAM" id="MobiDB-lite"/>
    </source>
</evidence>
<dbReference type="OMA" id="QTFIRMH"/>
<dbReference type="OrthoDB" id="2193813at2759"/>
<feature type="compositionally biased region" description="Basic residues" evidence="1">
    <location>
        <begin position="260"/>
        <end position="279"/>
    </location>
</feature>
<dbReference type="CDD" id="cd00076">
    <property type="entry name" value="HFD_SF"/>
    <property type="match status" value="1"/>
</dbReference>
<dbReference type="EMBL" id="CH479212">
    <property type="protein sequence ID" value="EDW33228.1"/>
    <property type="molecule type" value="Genomic_DNA"/>
</dbReference>
<dbReference type="AlphaFoldDB" id="B4H611"/>
<evidence type="ECO:0000259" key="2">
    <source>
        <dbReference type="Pfam" id="PF10406"/>
    </source>
</evidence>
<dbReference type="eggNOG" id="KOG4336">
    <property type="taxonomic scope" value="Eukaryota"/>
</dbReference>
<feature type="compositionally biased region" description="Basic and acidic residues" evidence="1">
    <location>
        <begin position="305"/>
        <end position="331"/>
    </location>
</feature>